<dbReference type="InterPro" id="IPR001086">
    <property type="entry name" value="Preph_deHydtase"/>
</dbReference>
<dbReference type="PROSITE" id="PS00857">
    <property type="entry name" value="PREPHENATE_DEHYDR_1"/>
    <property type="match status" value="1"/>
</dbReference>
<dbReference type="CDD" id="cd04905">
    <property type="entry name" value="ACT_CM-PDT"/>
    <property type="match status" value="1"/>
</dbReference>
<dbReference type="InterPro" id="IPR018528">
    <property type="entry name" value="Preph_deHydtase_CS"/>
</dbReference>
<dbReference type="PANTHER" id="PTHR21022">
    <property type="entry name" value="PREPHENATE DEHYDRATASE P PROTEIN"/>
    <property type="match status" value="1"/>
</dbReference>
<organism evidence="22 23">
    <name type="scientific">Frischella japonica</name>
    <dbReference type="NCBI Taxonomy" id="2741544"/>
    <lineage>
        <taxon>Bacteria</taxon>
        <taxon>Pseudomonadati</taxon>
        <taxon>Pseudomonadota</taxon>
        <taxon>Gammaproteobacteria</taxon>
        <taxon>Orbales</taxon>
        <taxon>Orbaceae</taxon>
        <taxon>Frischella</taxon>
    </lineage>
</organism>
<keyword evidence="15" id="KW-0511">Multifunctional enzyme</keyword>
<evidence type="ECO:0000259" key="20">
    <source>
        <dbReference type="PROSITE" id="PS51171"/>
    </source>
</evidence>
<evidence type="ECO:0000259" key="19">
    <source>
        <dbReference type="PROSITE" id="PS51168"/>
    </source>
</evidence>
<evidence type="ECO:0000256" key="15">
    <source>
        <dbReference type="ARBA" id="ARBA00023268"/>
    </source>
</evidence>
<dbReference type="SUPFAM" id="SSF55021">
    <property type="entry name" value="ACT-like"/>
    <property type="match status" value="1"/>
</dbReference>
<dbReference type="NCBIfam" id="NF007910">
    <property type="entry name" value="PRK10622.1"/>
    <property type="match status" value="1"/>
</dbReference>
<evidence type="ECO:0000313" key="22">
    <source>
        <dbReference type="EMBL" id="MBC9131353.1"/>
    </source>
</evidence>
<dbReference type="RefSeq" id="WP_187755814.1">
    <property type="nucleotide sequence ID" value="NZ_JABURY010000017.1"/>
</dbReference>
<comment type="pathway">
    <text evidence="5">Metabolic intermediate biosynthesis; prephenate biosynthesis; prephenate from chorismate: step 1/1.</text>
</comment>
<evidence type="ECO:0000256" key="10">
    <source>
        <dbReference type="ARBA" id="ARBA00022605"/>
    </source>
</evidence>
<evidence type="ECO:0000256" key="14">
    <source>
        <dbReference type="ARBA" id="ARBA00023239"/>
    </source>
</evidence>
<keyword evidence="10" id="KW-0028">Amino-acid biosynthesis</keyword>
<dbReference type="Gene3D" id="1.20.59.10">
    <property type="entry name" value="Chorismate mutase"/>
    <property type="match status" value="1"/>
</dbReference>
<evidence type="ECO:0000256" key="1">
    <source>
        <dbReference type="ARBA" id="ARBA00000824"/>
    </source>
</evidence>
<evidence type="ECO:0000256" key="7">
    <source>
        <dbReference type="ARBA" id="ARBA00013147"/>
    </source>
</evidence>
<dbReference type="CDD" id="cd13631">
    <property type="entry name" value="PBP2_Ct-PDT_like"/>
    <property type="match status" value="1"/>
</dbReference>
<dbReference type="SUPFAM" id="SSF53850">
    <property type="entry name" value="Periplasmic binding protein-like II"/>
    <property type="match status" value="1"/>
</dbReference>
<dbReference type="InterPro" id="IPR045865">
    <property type="entry name" value="ACT-like_dom_sf"/>
</dbReference>
<evidence type="ECO:0000256" key="11">
    <source>
        <dbReference type="ARBA" id="ARBA00023141"/>
    </source>
</evidence>
<protein>
    <recommendedName>
        <fullName evidence="8">Bifunctional chorismate mutase/prephenate dehydratase</fullName>
        <ecNumber evidence="7">4.2.1.51</ecNumber>
        <ecNumber evidence="6">5.4.99.5</ecNumber>
    </recommendedName>
    <alternativeName>
        <fullName evidence="17">Chorismate mutase-prephenate dehydratase</fullName>
    </alternativeName>
    <alternativeName>
        <fullName evidence="16">p-protein</fullName>
    </alternativeName>
</protein>
<dbReference type="EC" id="4.2.1.51" evidence="7"/>
<dbReference type="PANTHER" id="PTHR21022:SF19">
    <property type="entry name" value="PREPHENATE DEHYDRATASE-RELATED"/>
    <property type="match status" value="1"/>
</dbReference>
<dbReference type="Proteomes" id="UP000651208">
    <property type="component" value="Unassembled WGS sequence"/>
</dbReference>
<dbReference type="PROSITE" id="PS51168">
    <property type="entry name" value="CHORISMATE_MUT_2"/>
    <property type="match status" value="1"/>
</dbReference>
<comment type="catalytic activity">
    <reaction evidence="18">
        <text>prephenate + H(+) = 3-phenylpyruvate + CO2 + H2O</text>
        <dbReference type="Rhea" id="RHEA:21648"/>
        <dbReference type="ChEBI" id="CHEBI:15377"/>
        <dbReference type="ChEBI" id="CHEBI:15378"/>
        <dbReference type="ChEBI" id="CHEBI:16526"/>
        <dbReference type="ChEBI" id="CHEBI:18005"/>
        <dbReference type="ChEBI" id="CHEBI:29934"/>
        <dbReference type="EC" id="4.2.1.51"/>
    </reaction>
</comment>
<keyword evidence="23" id="KW-1185">Reference proteome</keyword>
<evidence type="ECO:0000256" key="17">
    <source>
        <dbReference type="ARBA" id="ARBA00031520"/>
    </source>
</evidence>
<keyword evidence="12" id="KW-0584">Phenylalanine biosynthesis</keyword>
<reference evidence="22 23" key="1">
    <citation type="submission" date="2020-06" db="EMBL/GenBank/DDBJ databases">
        <title>Frischella cerana isolated from Apis cerana gut homogenate.</title>
        <authorList>
            <person name="Wolter L.A."/>
            <person name="Suenami S."/>
            <person name="Miyazaki R."/>
        </authorList>
    </citation>
    <scope>NUCLEOTIDE SEQUENCE [LARGE SCALE GENOMIC DNA]</scope>
    <source>
        <strain evidence="22 23">Ac13</strain>
    </source>
</reference>
<accession>A0ABR7QYR4</accession>
<dbReference type="InterPro" id="IPR036263">
    <property type="entry name" value="Chorismate_II_sf"/>
</dbReference>
<evidence type="ECO:0000256" key="5">
    <source>
        <dbReference type="ARBA" id="ARBA00004817"/>
    </source>
</evidence>
<dbReference type="InterPro" id="IPR002701">
    <property type="entry name" value="CM_II_prokaryot"/>
</dbReference>
<comment type="pathway">
    <text evidence="4">Amino-acid biosynthesis; L-phenylalanine biosynthesis; phenylpyruvate from prephenate: step 1/1.</text>
</comment>
<dbReference type="EMBL" id="JABURY010000017">
    <property type="protein sequence ID" value="MBC9131353.1"/>
    <property type="molecule type" value="Genomic_DNA"/>
</dbReference>
<comment type="subcellular location">
    <subcellularLocation>
        <location evidence="3">Cytoplasm</location>
    </subcellularLocation>
</comment>
<dbReference type="Gene3D" id="3.40.190.10">
    <property type="entry name" value="Periplasmic binding protein-like II"/>
    <property type="match status" value="2"/>
</dbReference>
<keyword evidence="14" id="KW-0456">Lyase</keyword>
<evidence type="ECO:0000256" key="16">
    <source>
        <dbReference type="ARBA" id="ARBA00031175"/>
    </source>
</evidence>
<evidence type="ECO:0000259" key="21">
    <source>
        <dbReference type="PROSITE" id="PS51671"/>
    </source>
</evidence>
<name>A0ABR7QYR4_9GAMM</name>
<dbReference type="InterPro" id="IPR010952">
    <property type="entry name" value="CM_P_1"/>
</dbReference>
<gene>
    <name evidence="22" type="primary">pheA</name>
    <name evidence="22" type="ORF">FcAc13_08525</name>
</gene>
<comment type="caution">
    <text evidence="22">The sequence shown here is derived from an EMBL/GenBank/DDBJ whole genome shotgun (WGS) entry which is preliminary data.</text>
</comment>
<dbReference type="InterPro" id="IPR036979">
    <property type="entry name" value="CM_dom_sf"/>
</dbReference>
<keyword evidence="11" id="KW-0057">Aromatic amino acid biosynthesis</keyword>
<dbReference type="PROSITE" id="PS00858">
    <property type="entry name" value="PREPHENATE_DEHYDR_2"/>
    <property type="match status" value="1"/>
</dbReference>
<keyword evidence="9" id="KW-0963">Cytoplasm</keyword>
<evidence type="ECO:0000256" key="8">
    <source>
        <dbReference type="ARBA" id="ARBA00014401"/>
    </source>
</evidence>
<dbReference type="Pfam" id="PF00800">
    <property type="entry name" value="PDT"/>
    <property type="match status" value="1"/>
</dbReference>
<comment type="catalytic activity">
    <reaction evidence="1">
        <text>chorismate = prephenate</text>
        <dbReference type="Rhea" id="RHEA:13897"/>
        <dbReference type="ChEBI" id="CHEBI:29748"/>
        <dbReference type="ChEBI" id="CHEBI:29934"/>
        <dbReference type="EC" id="5.4.99.5"/>
    </reaction>
</comment>
<evidence type="ECO:0000256" key="13">
    <source>
        <dbReference type="ARBA" id="ARBA00023235"/>
    </source>
</evidence>
<dbReference type="SUPFAM" id="SSF48600">
    <property type="entry name" value="Chorismate mutase II"/>
    <property type="match status" value="1"/>
</dbReference>
<evidence type="ECO:0000256" key="12">
    <source>
        <dbReference type="ARBA" id="ARBA00023222"/>
    </source>
</evidence>
<comment type="function">
    <text evidence="2">Catalyzes the Claisen rearrangement of chorismate to prephenate and the decarboxylation/dehydration of prephenate to phenylpyruvate.</text>
</comment>
<dbReference type="Pfam" id="PF01817">
    <property type="entry name" value="CM_2"/>
    <property type="match status" value="1"/>
</dbReference>
<dbReference type="InterPro" id="IPR008242">
    <property type="entry name" value="Chor_mutase/pphenate_deHydtase"/>
</dbReference>
<sequence>MMTDNPLLPLRDKITALDKQLLTLIAQRRELSNQVVNTKINANIPVRDLERERILVKTLIETGKQFALDELFIKRLYQVIIEDSVLLQQRLLQQHLNHDVIKSAKIAFLGPKGSYSHSAMRRYAANHFDQIEESSCSSFKDIFEKVEKADVDFGVVPIENSSSGSINEVYDLLQKTNLHIIGEISLPIDHCILANKQATLDEIDTVYSHPQPFQQCTNFLEKYTHWKIIYCDSTSSAMETVAKQNKTNVAAIGNKDGGELYGLQVLEHNFANQKENITRFIILARQAINVSDQISAKTTILMKTGQQAGALVDALLVLRNHNIAMTKLESRPIHGNPWEEMFYIDLQGNLDSIVMQQALKELSTITLFLKVLGCYPSDNVAQ</sequence>
<dbReference type="SMART" id="SM00830">
    <property type="entry name" value="CM_2"/>
    <property type="match status" value="1"/>
</dbReference>
<feature type="domain" description="ACT" evidence="21">
    <location>
        <begin position="299"/>
        <end position="376"/>
    </location>
</feature>
<evidence type="ECO:0000256" key="4">
    <source>
        <dbReference type="ARBA" id="ARBA00004741"/>
    </source>
</evidence>
<proteinExistence type="predicted"/>
<keyword evidence="13" id="KW-0413">Isomerase</keyword>
<dbReference type="PIRSF" id="PIRSF001500">
    <property type="entry name" value="Chor_mut_pdt_Ppr"/>
    <property type="match status" value="1"/>
</dbReference>
<dbReference type="PROSITE" id="PS51171">
    <property type="entry name" value="PREPHENATE_DEHYDR_3"/>
    <property type="match status" value="1"/>
</dbReference>
<evidence type="ECO:0000256" key="6">
    <source>
        <dbReference type="ARBA" id="ARBA00012404"/>
    </source>
</evidence>
<evidence type="ECO:0000256" key="18">
    <source>
        <dbReference type="ARBA" id="ARBA00047848"/>
    </source>
</evidence>
<dbReference type="Gene3D" id="3.30.70.260">
    <property type="match status" value="1"/>
</dbReference>
<dbReference type="InterPro" id="IPR002912">
    <property type="entry name" value="ACT_dom"/>
</dbReference>
<evidence type="ECO:0000256" key="9">
    <source>
        <dbReference type="ARBA" id="ARBA00022490"/>
    </source>
</evidence>
<evidence type="ECO:0000313" key="23">
    <source>
        <dbReference type="Proteomes" id="UP000651208"/>
    </source>
</evidence>
<evidence type="ECO:0000256" key="3">
    <source>
        <dbReference type="ARBA" id="ARBA00004496"/>
    </source>
</evidence>
<dbReference type="NCBIfam" id="TIGR01797">
    <property type="entry name" value="CM_P_1"/>
    <property type="match status" value="1"/>
</dbReference>
<dbReference type="NCBIfam" id="NF008865">
    <property type="entry name" value="PRK11898.1"/>
    <property type="match status" value="1"/>
</dbReference>
<evidence type="ECO:0000256" key="2">
    <source>
        <dbReference type="ARBA" id="ARBA00002364"/>
    </source>
</evidence>
<feature type="domain" description="Prephenate dehydratase" evidence="20">
    <location>
        <begin position="105"/>
        <end position="285"/>
    </location>
</feature>
<feature type="domain" description="Chorismate mutase" evidence="19">
    <location>
        <begin position="1"/>
        <end position="92"/>
    </location>
</feature>
<dbReference type="EC" id="5.4.99.5" evidence="6"/>
<dbReference type="PROSITE" id="PS51671">
    <property type="entry name" value="ACT"/>
    <property type="match status" value="1"/>
</dbReference>